<dbReference type="OrthoDB" id="4194229at2"/>
<evidence type="ECO:0000256" key="1">
    <source>
        <dbReference type="SAM" id="Coils"/>
    </source>
</evidence>
<dbReference type="Proteomes" id="UP000054804">
    <property type="component" value="Unassembled WGS sequence"/>
</dbReference>
<sequence>MSTVEEKAEAPDPTYLAAVLRRRQAMRARLDQAEALFEDVNREAVSLLDKQYRAARSTKADVTLDDDTQFASVTRVGGEAAADVTDREAFEAWVRDTFPDHFDFRIVPARTEVVVDQAFTDQVLAAVDATGTSQYADPTSGVIHDVPGVRIVPKRSRYYRWTFSRANKRERRDGRELVADAVAEGRLDLDAPLPIEAAAPAAEQATTP</sequence>
<dbReference type="RefSeq" id="WP_058846073.1">
    <property type="nucleotide sequence ID" value="NZ_LOCL01000026.1"/>
</dbReference>
<dbReference type="AlphaFoldDB" id="A0A0W7X9V1"/>
<evidence type="ECO:0000313" key="3">
    <source>
        <dbReference type="Proteomes" id="UP000054804"/>
    </source>
</evidence>
<proteinExistence type="predicted"/>
<name>A0A0W7X9V1_9ACTN</name>
<keyword evidence="1" id="KW-0175">Coiled coil</keyword>
<dbReference type="STRING" id="1765722.AT728_04130"/>
<keyword evidence="3" id="KW-1185">Reference proteome</keyword>
<feature type="coiled-coil region" evidence="1">
    <location>
        <begin position="16"/>
        <end position="50"/>
    </location>
</feature>
<dbReference type="EMBL" id="LOCL01000026">
    <property type="protein sequence ID" value="KUF19569.1"/>
    <property type="molecule type" value="Genomic_DNA"/>
</dbReference>
<protein>
    <submittedName>
        <fullName evidence="2">Uncharacterized protein</fullName>
    </submittedName>
</protein>
<organism evidence="2 3">
    <name type="scientific">Streptomyces silvensis</name>
    <dbReference type="NCBI Taxonomy" id="1765722"/>
    <lineage>
        <taxon>Bacteria</taxon>
        <taxon>Bacillati</taxon>
        <taxon>Actinomycetota</taxon>
        <taxon>Actinomycetes</taxon>
        <taxon>Kitasatosporales</taxon>
        <taxon>Streptomycetaceae</taxon>
        <taxon>Streptomyces</taxon>
    </lineage>
</organism>
<gene>
    <name evidence="2" type="ORF">AT728_04130</name>
</gene>
<accession>A0A0W7X9V1</accession>
<comment type="caution">
    <text evidence="2">The sequence shown here is derived from an EMBL/GenBank/DDBJ whole genome shotgun (WGS) entry which is preliminary data.</text>
</comment>
<evidence type="ECO:0000313" key="2">
    <source>
        <dbReference type="EMBL" id="KUF19569.1"/>
    </source>
</evidence>
<reference evidence="2 3" key="1">
    <citation type="submission" date="2015-12" db="EMBL/GenBank/DDBJ databases">
        <title>Draft genome sequence of Streptomyces silvensis ATCC 53525, a producer of novel hormone antagonists.</title>
        <authorList>
            <person name="Johnston C.W."/>
            <person name="Li Y."/>
            <person name="Magarvey N.A."/>
        </authorList>
    </citation>
    <scope>NUCLEOTIDE SEQUENCE [LARGE SCALE GENOMIC DNA]</scope>
    <source>
        <strain evidence="2 3">ATCC 53525</strain>
    </source>
</reference>